<sequence length="1138" mass="124076">MTVKTPATIMDQLRFFHSMPSADGVAKINDIAVQNSTQNIKHKTATGLHIIVDDKDPEQTLFGVTAVPRETRLADDTREKGWQKVAKLTVICDTLTIRCDWWLPECDLTVYARRIEFEGDGRIDTSPPAWALAKAQGSTGKTPGVNGAHGHAGGDAVIYVSEVVTPKGTTRKRIITDGLDGQGGGKGQNGGDGRNVSPLYIPFGYVDKDSHIDSWIKTTVAVKLDKHKDREVLGIRRIWKVAEILERRNTVQGTTEKPTNGEPSVAPGDPGNGGAAGKLVTNQAAIQKLWSGKPGKAGALPPKALGGRAGTPSRSGFYTCTYRHEIHFTNNDDNSANAKIEFAEYNTEPGKDSEAKAGTDAGPASETVEETDAAIWLHPMLVPQLMNYVREAYLTEQRDEAKRLIDLYAAAFLNPLPTANKAWKVKDGAYWRSVQTELATLAQRLAARLDYFGKPAGYTPLLSLSGSFQLYRMEVDLALEVLMFTSWVAEKQRAQAETAESSEAAARLILKENAKLVDQISAAEAKSEVLTQRIAALAKAQGELQGKLDVTYTRLYNQASGDMAKIGQIKFAANLAAALCQVVPVGQPILGGVASMAAEATDFLDKDPSEVIKSLKTRLSDTVDAYKEAKKDADDVIKKAKSEAQELAKAEGGKKLTVADIKKLSETKPSTWSTVGKGLAPAASHLKKAYESAQLPQAEIEAQLAKLATKDEAWKKLSKEIKEVIEQRASVFEEVMQLGQQIGQGYADLADNMDSLAGLFDKEASARSRMLNANAFTAIDGIRNRARISLTEALYNVVRAFESTLLKSVRVNWSLDTLYEQVNTVLSEKPLHKWTDKDVLDRIKTLKPLFKGNLAAIREGLVKDVEKLAMDDRDVDLVIDGDTRGNPIAALNDGMSVEISTLRLGAVEPDWQRQMMADIRLNRIQFEGPATDLPDKGDVEIIIEIGELGIVRSDDQLYGLRLPVSLVKSYRYHFSNGSITKAQQSALAKDLMSLILDDADDKIKQKMAMPAAWTTLTLKAAFNLHGDKPAPRIRRIDLTMIVSSVKAKSRQVVLDLAATDGFSALSVPALSAEPLVEAYHVFDGKQGDLTISVAEPGEPGRKLDRWVIRQGGKTSVETGQSITLPIDRNTRIEAVFGQ</sequence>
<keyword evidence="1" id="KW-0175">Coiled coil</keyword>
<feature type="region of interest" description="Disordered" evidence="2">
    <location>
        <begin position="174"/>
        <end position="193"/>
    </location>
</feature>
<dbReference type="RefSeq" id="WP_343888123.1">
    <property type="nucleotide sequence ID" value="NZ_BAAAEH010000007.1"/>
</dbReference>
<feature type="compositionally biased region" description="Polar residues" evidence="2">
    <location>
        <begin position="250"/>
        <end position="262"/>
    </location>
</feature>
<feature type="coiled-coil region" evidence="1">
    <location>
        <begin position="513"/>
        <end position="540"/>
    </location>
</feature>
<keyword evidence="4" id="KW-1185">Reference proteome</keyword>
<evidence type="ECO:0000256" key="2">
    <source>
        <dbReference type="SAM" id="MobiDB-lite"/>
    </source>
</evidence>
<dbReference type="EMBL" id="JBDIME010000024">
    <property type="protein sequence ID" value="MEN2792156.1"/>
    <property type="molecule type" value="Genomic_DNA"/>
</dbReference>
<feature type="coiled-coil region" evidence="1">
    <location>
        <begin position="612"/>
        <end position="650"/>
    </location>
</feature>
<reference evidence="3 4" key="1">
    <citation type="submission" date="2024-05" db="EMBL/GenBank/DDBJ databases">
        <authorList>
            <person name="Liu Q."/>
            <person name="Xin Y.-H."/>
        </authorList>
    </citation>
    <scope>NUCLEOTIDE SEQUENCE [LARGE SCALE GENOMIC DNA]</scope>
    <source>
        <strain evidence="3 4">CGMCC 1.10181</strain>
    </source>
</reference>
<protein>
    <submittedName>
        <fullName evidence="3">Uncharacterized protein</fullName>
    </submittedName>
</protein>
<organism evidence="3 4">
    <name type="scientific">Sphingomonas oligophenolica</name>
    <dbReference type="NCBI Taxonomy" id="301154"/>
    <lineage>
        <taxon>Bacteria</taxon>
        <taxon>Pseudomonadati</taxon>
        <taxon>Pseudomonadota</taxon>
        <taxon>Alphaproteobacteria</taxon>
        <taxon>Sphingomonadales</taxon>
        <taxon>Sphingomonadaceae</taxon>
        <taxon>Sphingomonas</taxon>
    </lineage>
</organism>
<gene>
    <name evidence="3" type="ORF">ABC974_21175</name>
</gene>
<accession>A0ABU9Y8M3</accession>
<proteinExistence type="predicted"/>
<comment type="caution">
    <text evidence="3">The sequence shown here is derived from an EMBL/GenBank/DDBJ whole genome shotgun (WGS) entry which is preliminary data.</text>
</comment>
<evidence type="ECO:0000313" key="4">
    <source>
        <dbReference type="Proteomes" id="UP001419910"/>
    </source>
</evidence>
<name>A0ABU9Y8M3_9SPHN</name>
<evidence type="ECO:0000256" key="1">
    <source>
        <dbReference type="SAM" id="Coils"/>
    </source>
</evidence>
<feature type="region of interest" description="Disordered" evidence="2">
    <location>
        <begin position="250"/>
        <end position="277"/>
    </location>
</feature>
<dbReference type="Proteomes" id="UP001419910">
    <property type="component" value="Unassembled WGS sequence"/>
</dbReference>
<feature type="compositionally biased region" description="Gly residues" evidence="2">
    <location>
        <begin position="180"/>
        <end position="193"/>
    </location>
</feature>
<evidence type="ECO:0000313" key="3">
    <source>
        <dbReference type="EMBL" id="MEN2792156.1"/>
    </source>
</evidence>